<dbReference type="GeneID" id="117649586"/>
<organism evidence="3">
    <name type="scientific">Thrips palmi</name>
    <name type="common">Melon thrips</name>
    <dbReference type="NCBI Taxonomy" id="161013"/>
    <lineage>
        <taxon>Eukaryota</taxon>
        <taxon>Metazoa</taxon>
        <taxon>Ecdysozoa</taxon>
        <taxon>Arthropoda</taxon>
        <taxon>Hexapoda</taxon>
        <taxon>Insecta</taxon>
        <taxon>Pterygota</taxon>
        <taxon>Neoptera</taxon>
        <taxon>Paraneoptera</taxon>
        <taxon>Thysanoptera</taxon>
        <taxon>Terebrantia</taxon>
        <taxon>Thripoidea</taxon>
        <taxon>Thripidae</taxon>
        <taxon>Thrips</taxon>
    </lineage>
</organism>
<evidence type="ECO:0000256" key="1">
    <source>
        <dbReference type="SAM" id="SignalP"/>
    </source>
</evidence>
<sequence>MAASMWICVAALVLASAGLGHSRSLPAARDQGQLPPVPGYIPVYIQSGDSPPDVQRLYESHRTLASQGHVPQ</sequence>
<name>A0A6P8ZT05_THRPL</name>
<dbReference type="Proteomes" id="UP000515158">
    <property type="component" value="Unplaced"/>
</dbReference>
<protein>
    <submittedName>
        <fullName evidence="3">Uncharacterized protein LOC117649586</fullName>
    </submittedName>
</protein>
<accession>A0A6P8ZT05</accession>
<dbReference type="RefSeq" id="XP_034248367.1">
    <property type="nucleotide sequence ID" value="XM_034392476.1"/>
</dbReference>
<feature type="chain" id="PRO_5027546433" evidence="1">
    <location>
        <begin position="23"/>
        <end position="72"/>
    </location>
</feature>
<keyword evidence="1" id="KW-0732">Signal</keyword>
<evidence type="ECO:0000313" key="2">
    <source>
        <dbReference type="Proteomes" id="UP000515158"/>
    </source>
</evidence>
<dbReference type="KEGG" id="tpal:117649586"/>
<dbReference type="AlphaFoldDB" id="A0A6P8ZT05"/>
<gene>
    <name evidence="3" type="primary">LOC117649586</name>
</gene>
<reference evidence="3" key="1">
    <citation type="submission" date="2025-08" db="UniProtKB">
        <authorList>
            <consortium name="RefSeq"/>
        </authorList>
    </citation>
    <scope>IDENTIFICATION</scope>
    <source>
        <tissue evidence="3">Total insect</tissue>
    </source>
</reference>
<evidence type="ECO:0000313" key="3">
    <source>
        <dbReference type="RefSeq" id="XP_034248367.1"/>
    </source>
</evidence>
<keyword evidence="2" id="KW-1185">Reference proteome</keyword>
<feature type="signal peptide" evidence="1">
    <location>
        <begin position="1"/>
        <end position="22"/>
    </location>
</feature>
<dbReference type="OrthoDB" id="6620644at2759"/>
<dbReference type="InParanoid" id="A0A6P8ZT05"/>
<proteinExistence type="predicted"/>